<dbReference type="Gene3D" id="2.60.40.10">
    <property type="entry name" value="Immunoglobulins"/>
    <property type="match status" value="1"/>
</dbReference>
<comment type="caution">
    <text evidence="7">The sequence shown here is derived from an EMBL/GenBank/DDBJ whole genome shotgun (WGS) entry which is preliminary data.</text>
</comment>
<keyword evidence="5" id="KW-0732">Signal</keyword>
<evidence type="ECO:0000313" key="8">
    <source>
        <dbReference type="Proteomes" id="UP001558613"/>
    </source>
</evidence>
<dbReference type="InterPro" id="IPR050671">
    <property type="entry name" value="CD300_family_receptors"/>
</dbReference>
<evidence type="ECO:0000256" key="3">
    <source>
        <dbReference type="ARBA" id="ARBA00023136"/>
    </source>
</evidence>
<feature type="signal peptide" evidence="5">
    <location>
        <begin position="1"/>
        <end position="18"/>
    </location>
</feature>
<sequence length="194" mass="21781">MWDVLFLFSSICTVVVGAAKTVTGYIGEQLDIRCPYESGYESNAKYFCKGECNIGTKNIMVKSGSIARDQRFSLTDNKTTRVFTITITDLRPEDEGQYWCAVEGTVYDRYSEIMLLVKFGSFVIVVTAEALVLLLIGFPLVIVALRKRKKNKSLLLSSIIESSPVLYKQIEDTGHYCTPEDRDTYTTVVYSSVS</sequence>
<name>A0ABR3NWG2_9TELE</name>
<evidence type="ECO:0000313" key="7">
    <source>
        <dbReference type="EMBL" id="KAL1281368.1"/>
    </source>
</evidence>
<dbReference type="PANTHER" id="PTHR11860:SF118">
    <property type="entry name" value="CMRF35-LIKE MOLECULE 3-RELATED"/>
    <property type="match status" value="1"/>
</dbReference>
<dbReference type="InterPro" id="IPR013106">
    <property type="entry name" value="Ig_V-set"/>
</dbReference>
<reference evidence="7 8" key="1">
    <citation type="submission" date="2023-09" db="EMBL/GenBank/DDBJ databases">
        <authorList>
            <person name="Wang M."/>
        </authorList>
    </citation>
    <scope>NUCLEOTIDE SEQUENCE [LARGE SCALE GENOMIC DNA]</scope>
    <source>
        <strain evidence="7">GT-2023</strain>
        <tissue evidence="7">Liver</tissue>
    </source>
</reference>
<dbReference type="InterPro" id="IPR013783">
    <property type="entry name" value="Ig-like_fold"/>
</dbReference>
<dbReference type="SUPFAM" id="SSF48726">
    <property type="entry name" value="Immunoglobulin"/>
    <property type="match status" value="1"/>
</dbReference>
<evidence type="ECO:0000256" key="2">
    <source>
        <dbReference type="ARBA" id="ARBA00022692"/>
    </source>
</evidence>
<keyword evidence="3 4" id="KW-0472">Membrane</keyword>
<dbReference type="CDD" id="cd05716">
    <property type="entry name" value="IgV_pIgR_like"/>
    <property type="match status" value="1"/>
</dbReference>
<proteinExistence type="predicted"/>
<accession>A0ABR3NWG2</accession>
<dbReference type="PANTHER" id="PTHR11860">
    <property type="entry name" value="POLYMERIC-IMMUNOGLOBULIN RECEPTOR"/>
    <property type="match status" value="1"/>
</dbReference>
<evidence type="ECO:0000256" key="5">
    <source>
        <dbReference type="SAM" id="SignalP"/>
    </source>
</evidence>
<dbReference type="EMBL" id="JAYMGO010000001">
    <property type="protein sequence ID" value="KAL1281368.1"/>
    <property type="molecule type" value="Genomic_DNA"/>
</dbReference>
<evidence type="ECO:0000256" key="1">
    <source>
        <dbReference type="ARBA" id="ARBA00004370"/>
    </source>
</evidence>
<dbReference type="InterPro" id="IPR003599">
    <property type="entry name" value="Ig_sub"/>
</dbReference>
<evidence type="ECO:0000256" key="4">
    <source>
        <dbReference type="SAM" id="Phobius"/>
    </source>
</evidence>
<evidence type="ECO:0000259" key="6">
    <source>
        <dbReference type="SMART" id="SM00409"/>
    </source>
</evidence>
<comment type="subcellular location">
    <subcellularLocation>
        <location evidence="1">Membrane</location>
    </subcellularLocation>
</comment>
<keyword evidence="8" id="KW-1185">Reference proteome</keyword>
<feature type="transmembrane region" description="Helical" evidence="4">
    <location>
        <begin position="119"/>
        <end position="145"/>
    </location>
</feature>
<feature type="domain" description="Immunoglobulin" evidence="6">
    <location>
        <begin position="19"/>
        <end position="118"/>
    </location>
</feature>
<keyword evidence="2 4" id="KW-0812">Transmembrane</keyword>
<keyword evidence="4" id="KW-1133">Transmembrane helix</keyword>
<organism evidence="7 8">
    <name type="scientific">Cirrhinus molitorella</name>
    <name type="common">mud carp</name>
    <dbReference type="NCBI Taxonomy" id="172907"/>
    <lineage>
        <taxon>Eukaryota</taxon>
        <taxon>Metazoa</taxon>
        <taxon>Chordata</taxon>
        <taxon>Craniata</taxon>
        <taxon>Vertebrata</taxon>
        <taxon>Euteleostomi</taxon>
        <taxon>Actinopterygii</taxon>
        <taxon>Neopterygii</taxon>
        <taxon>Teleostei</taxon>
        <taxon>Ostariophysi</taxon>
        <taxon>Cypriniformes</taxon>
        <taxon>Cyprinidae</taxon>
        <taxon>Labeoninae</taxon>
        <taxon>Labeonini</taxon>
        <taxon>Cirrhinus</taxon>
    </lineage>
</organism>
<protein>
    <recommendedName>
        <fullName evidence="6">Immunoglobulin domain-containing protein</fullName>
    </recommendedName>
</protein>
<gene>
    <name evidence="7" type="ORF">QQF64_000171</name>
</gene>
<feature type="chain" id="PRO_5045320088" description="Immunoglobulin domain-containing protein" evidence="5">
    <location>
        <begin position="19"/>
        <end position="194"/>
    </location>
</feature>
<dbReference type="SMART" id="SM00409">
    <property type="entry name" value="IG"/>
    <property type="match status" value="1"/>
</dbReference>
<dbReference type="Proteomes" id="UP001558613">
    <property type="component" value="Unassembled WGS sequence"/>
</dbReference>
<dbReference type="Pfam" id="PF07686">
    <property type="entry name" value="V-set"/>
    <property type="match status" value="1"/>
</dbReference>
<dbReference type="InterPro" id="IPR036179">
    <property type="entry name" value="Ig-like_dom_sf"/>
</dbReference>